<dbReference type="Proteomes" id="UP000740754">
    <property type="component" value="Unassembled WGS sequence"/>
</dbReference>
<evidence type="ECO:0000313" key="2">
    <source>
        <dbReference type="EMBL" id="NKN33417.1"/>
    </source>
</evidence>
<dbReference type="RefSeq" id="WP_168668944.1">
    <property type="nucleotide sequence ID" value="NZ_JAAXKX010000011.1"/>
</dbReference>
<evidence type="ECO:0000313" key="3">
    <source>
        <dbReference type="Proteomes" id="UP000740754"/>
    </source>
</evidence>
<evidence type="ECO:0000256" key="1">
    <source>
        <dbReference type="SAM" id="MobiDB-lite"/>
    </source>
</evidence>
<sequence length="255" mass="26718">MPTAGGVAPTPDLRPAPHPLAPEFPAPWPGTEVVLFETAAGGIGASWSLAAADVARVVSLFGATGAHPRLRLLRREADGDTSLVVERVLRERAPRGTVVLAEALPSADYHAEIGLADGAAGWVMLARSESFLHGRGIEVERVRRRAMMRSGNVPETGAGPVATETGEVARLSLPGVIPRLDYATPAPPAAGVVIEARLCVSGWAPPGCEIDLFGQPYRVGPGGRFQLDCVVDDPALLRAALAQHPPALPPRPEEE</sequence>
<dbReference type="EMBL" id="JAAXKX010000011">
    <property type="protein sequence ID" value="NKN33417.1"/>
    <property type="molecule type" value="Genomic_DNA"/>
</dbReference>
<name>A0ABX1IB36_9GAMM</name>
<reference evidence="2 3" key="1">
    <citation type="submission" date="2020-04" db="EMBL/GenBank/DDBJ databases">
        <title>Draft Whole-Genome sequence of Marichromatium bheemlicum DSM 18632, type strain.</title>
        <authorList>
            <person name="Kyndt J.A."/>
            <person name="Meyer T.E."/>
        </authorList>
    </citation>
    <scope>NUCLEOTIDE SEQUENCE [LARGE SCALE GENOMIC DNA]</scope>
    <source>
        <strain evidence="2 3">DSM 18632</strain>
    </source>
</reference>
<evidence type="ECO:0008006" key="4">
    <source>
        <dbReference type="Google" id="ProtNLM"/>
    </source>
</evidence>
<gene>
    <name evidence="2" type="ORF">HF203_09295</name>
</gene>
<feature type="region of interest" description="Disordered" evidence="1">
    <location>
        <begin position="1"/>
        <end position="24"/>
    </location>
</feature>
<feature type="compositionally biased region" description="Pro residues" evidence="1">
    <location>
        <begin position="12"/>
        <end position="24"/>
    </location>
</feature>
<keyword evidence="3" id="KW-1185">Reference proteome</keyword>
<organism evidence="2 3">
    <name type="scientific">Marichromatium bheemlicum</name>
    <dbReference type="NCBI Taxonomy" id="365339"/>
    <lineage>
        <taxon>Bacteria</taxon>
        <taxon>Pseudomonadati</taxon>
        <taxon>Pseudomonadota</taxon>
        <taxon>Gammaproteobacteria</taxon>
        <taxon>Chromatiales</taxon>
        <taxon>Chromatiaceae</taxon>
        <taxon>Marichromatium</taxon>
    </lineage>
</organism>
<comment type="caution">
    <text evidence="2">The sequence shown here is derived from an EMBL/GenBank/DDBJ whole genome shotgun (WGS) entry which is preliminary data.</text>
</comment>
<accession>A0ABX1IB36</accession>
<proteinExistence type="predicted"/>
<protein>
    <recommendedName>
        <fullName evidence="4">PilZ domain-containing protein</fullName>
    </recommendedName>
</protein>